<keyword evidence="1" id="KW-0677">Repeat</keyword>
<protein>
    <recommendedName>
        <fullName evidence="3">Fibronectin type-III domain-containing protein</fullName>
    </recommendedName>
</protein>
<dbReference type="OrthoDB" id="10253954at2759"/>
<dbReference type="Pfam" id="PF00041">
    <property type="entry name" value="fn3"/>
    <property type="match status" value="1"/>
</dbReference>
<evidence type="ECO:0000256" key="1">
    <source>
        <dbReference type="ARBA" id="ARBA00022737"/>
    </source>
</evidence>
<feature type="domain" description="Fibronectin type-III" evidence="3">
    <location>
        <begin position="40"/>
        <end position="123"/>
    </location>
</feature>
<comment type="similarity">
    <text evidence="2">Belongs to the protein-tyrosine phosphatase family. Receptor class 3 subfamily.</text>
</comment>
<reference evidence="4 5" key="1">
    <citation type="journal article" date="2013" name="Proc. Natl. Acad. Sci. U.S.A.">
        <title>The king cobra genome reveals dynamic gene evolution and adaptation in the snake venom system.</title>
        <authorList>
            <person name="Vonk F.J."/>
            <person name="Casewell N.R."/>
            <person name="Henkel C.V."/>
            <person name="Heimberg A.M."/>
            <person name="Jansen H.J."/>
            <person name="McCleary R.J."/>
            <person name="Kerkkamp H.M."/>
            <person name="Vos R.A."/>
            <person name="Guerreiro I."/>
            <person name="Calvete J.J."/>
            <person name="Wuster W."/>
            <person name="Woods A.E."/>
            <person name="Logan J.M."/>
            <person name="Harrison R.A."/>
            <person name="Castoe T.A."/>
            <person name="de Koning A.P."/>
            <person name="Pollock D.D."/>
            <person name="Yandell M."/>
            <person name="Calderon D."/>
            <person name="Renjifo C."/>
            <person name="Currier R.B."/>
            <person name="Salgado D."/>
            <person name="Pla D."/>
            <person name="Sanz L."/>
            <person name="Hyder A.S."/>
            <person name="Ribeiro J.M."/>
            <person name="Arntzen J.W."/>
            <person name="van den Thillart G.E."/>
            <person name="Boetzer M."/>
            <person name="Pirovano W."/>
            <person name="Dirks R.P."/>
            <person name="Spaink H.P."/>
            <person name="Duboule D."/>
            <person name="McGlinn E."/>
            <person name="Kini R.M."/>
            <person name="Richardson M.K."/>
        </authorList>
    </citation>
    <scope>NUCLEOTIDE SEQUENCE</scope>
    <source>
        <tissue evidence="4">Blood</tissue>
    </source>
</reference>
<gene>
    <name evidence="4" type="ORF">L345_03687</name>
</gene>
<dbReference type="CDD" id="cd00063">
    <property type="entry name" value="FN3"/>
    <property type="match status" value="1"/>
</dbReference>
<keyword evidence="5" id="KW-1185">Reference proteome</keyword>
<accession>V8P7J6</accession>
<evidence type="ECO:0000256" key="2">
    <source>
        <dbReference type="ARBA" id="ARBA00025789"/>
    </source>
</evidence>
<feature type="non-terminal residue" evidence="4">
    <location>
        <position position="1"/>
    </location>
</feature>
<dbReference type="InterPro" id="IPR036116">
    <property type="entry name" value="FN3_sf"/>
</dbReference>
<proteinExistence type="inferred from homology"/>
<dbReference type="SUPFAM" id="SSF49265">
    <property type="entry name" value="Fibronectin type III"/>
    <property type="match status" value="1"/>
</dbReference>
<dbReference type="AlphaFoldDB" id="V8P7J6"/>
<dbReference type="PROSITE" id="PS50853">
    <property type="entry name" value="FN3"/>
    <property type="match status" value="1"/>
</dbReference>
<organism evidence="4 5">
    <name type="scientific">Ophiophagus hannah</name>
    <name type="common">King cobra</name>
    <name type="synonym">Naja hannah</name>
    <dbReference type="NCBI Taxonomy" id="8665"/>
    <lineage>
        <taxon>Eukaryota</taxon>
        <taxon>Metazoa</taxon>
        <taxon>Chordata</taxon>
        <taxon>Craniata</taxon>
        <taxon>Vertebrata</taxon>
        <taxon>Euteleostomi</taxon>
        <taxon>Lepidosauria</taxon>
        <taxon>Squamata</taxon>
        <taxon>Bifurcata</taxon>
        <taxon>Unidentata</taxon>
        <taxon>Episquamata</taxon>
        <taxon>Toxicofera</taxon>
        <taxon>Serpentes</taxon>
        <taxon>Colubroidea</taxon>
        <taxon>Elapidae</taxon>
        <taxon>Elapinae</taxon>
        <taxon>Ophiophagus</taxon>
    </lineage>
</organism>
<evidence type="ECO:0000313" key="4">
    <source>
        <dbReference type="EMBL" id="ETE70504.1"/>
    </source>
</evidence>
<dbReference type="Gene3D" id="2.60.40.10">
    <property type="entry name" value="Immunoglobulins"/>
    <property type="match status" value="1"/>
</dbReference>
<sequence length="123" mass="14049">MTLFSCTYSPFRESLEIKNKTKLWLVKVTAAYLQEKGPSPVYDIEFANVTTTTLEIKWKDNDTNASNYTYQIYITGTNYFDNKTSNTPYVHVDGLEPGTLYEVEIYAEIDGNKGDPKDTSVYT</sequence>
<dbReference type="InterPro" id="IPR013783">
    <property type="entry name" value="Ig-like_fold"/>
</dbReference>
<evidence type="ECO:0000259" key="3">
    <source>
        <dbReference type="PROSITE" id="PS50853"/>
    </source>
</evidence>
<dbReference type="FunFam" id="2.60.40.10:FF:000362">
    <property type="entry name" value="Receptor-type tyrosine-protein phosphatase eta"/>
    <property type="match status" value="1"/>
</dbReference>
<name>V8P7J6_OPHHA</name>
<evidence type="ECO:0000313" key="5">
    <source>
        <dbReference type="Proteomes" id="UP000018936"/>
    </source>
</evidence>
<dbReference type="EMBL" id="AZIM01000539">
    <property type="protein sequence ID" value="ETE70504.1"/>
    <property type="molecule type" value="Genomic_DNA"/>
</dbReference>
<dbReference type="SMART" id="SM00060">
    <property type="entry name" value="FN3"/>
    <property type="match status" value="1"/>
</dbReference>
<feature type="non-terminal residue" evidence="4">
    <location>
        <position position="123"/>
    </location>
</feature>
<comment type="caution">
    <text evidence="4">The sequence shown here is derived from an EMBL/GenBank/DDBJ whole genome shotgun (WGS) entry which is preliminary data.</text>
</comment>
<dbReference type="Proteomes" id="UP000018936">
    <property type="component" value="Unassembled WGS sequence"/>
</dbReference>
<dbReference type="InterPro" id="IPR003961">
    <property type="entry name" value="FN3_dom"/>
</dbReference>